<dbReference type="NCBIfam" id="TIGR04409">
    <property type="entry name" value="LptC_YrbK"/>
    <property type="match status" value="1"/>
</dbReference>
<protein>
    <submittedName>
        <fullName evidence="1">LPS export ABC transporter periplasmic protein LptC</fullName>
    </submittedName>
</protein>
<dbReference type="GO" id="GO:0005886">
    <property type="term" value="C:plasma membrane"/>
    <property type="evidence" value="ECO:0007669"/>
    <property type="project" value="InterPro"/>
</dbReference>
<dbReference type="EMBL" id="QUSX01000001">
    <property type="protein sequence ID" value="RRQ50500.1"/>
    <property type="molecule type" value="Genomic_DNA"/>
</dbReference>
<keyword evidence="2" id="KW-1185">Reference proteome</keyword>
<gene>
    <name evidence="1" type="primary">lptC</name>
    <name evidence="1" type="ORF">DZC72_08135</name>
</gene>
<dbReference type="GO" id="GO:0015221">
    <property type="term" value="F:lipopolysaccharide transmembrane transporter activity"/>
    <property type="evidence" value="ECO:0007669"/>
    <property type="project" value="InterPro"/>
</dbReference>
<dbReference type="OrthoDB" id="1427074at2"/>
<dbReference type="RefSeq" id="WP_125222320.1">
    <property type="nucleotide sequence ID" value="NZ_QUSX01000001.1"/>
</dbReference>
<dbReference type="Gene3D" id="2.60.450.10">
    <property type="entry name" value="Lipopolysaccharide (LPS) transport protein A like domain"/>
    <property type="match status" value="1"/>
</dbReference>
<name>A0A3R8Q6E8_9FLAO</name>
<comment type="caution">
    <text evidence="1">The sequence shown here is derived from an EMBL/GenBank/DDBJ whole genome shotgun (WGS) entry which is preliminary data.</text>
</comment>
<dbReference type="InterPro" id="IPR010664">
    <property type="entry name" value="LipoPS_assembly_LptC-rel"/>
</dbReference>
<accession>A0A3R8Q6E8</accession>
<dbReference type="InterPro" id="IPR026265">
    <property type="entry name" value="LptC"/>
</dbReference>
<dbReference type="AlphaFoldDB" id="A0A3R8Q6E8"/>
<proteinExistence type="predicted"/>
<dbReference type="Proteomes" id="UP000286990">
    <property type="component" value="Unassembled WGS sequence"/>
</dbReference>
<reference evidence="2" key="1">
    <citation type="submission" date="2018-12" db="EMBL/GenBank/DDBJ databases">
        <title>Maribacter lutimaris sp. nov., isolated from marine sediment.</title>
        <authorList>
            <person name="Kim K.K."/>
        </authorList>
    </citation>
    <scope>NUCLEOTIDE SEQUENCE [LARGE SCALE GENOMIC DNA]</scope>
    <source>
        <strain evidence="2">PoM-212</strain>
    </source>
</reference>
<evidence type="ECO:0000313" key="2">
    <source>
        <dbReference type="Proteomes" id="UP000286990"/>
    </source>
</evidence>
<dbReference type="Pfam" id="PF06835">
    <property type="entry name" value="LptC"/>
    <property type="match status" value="1"/>
</dbReference>
<dbReference type="PROSITE" id="PS51257">
    <property type="entry name" value="PROKAR_LIPOPROTEIN"/>
    <property type="match status" value="1"/>
</dbReference>
<organism evidence="1 2">
    <name type="scientific">Maribacter algicola</name>
    <dbReference type="NCBI Taxonomy" id="2498892"/>
    <lineage>
        <taxon>Bacteria</taxon>
        <taxon>Pseudomonadati</taxon>
        <taxon>Bacteroidota</taxon>
        <taxon>Flavobacteriia</taxon>
        <taxon>Flavobacteriales</taxon>
        <taxon>Flavobacteriaceae</taxon>
        <taxon>Maribacter</taxon>
    </lineage>
</organism>
<evidence type="ECO:0000313" key="1">
    <source>
        <dbReference type="EMBL" id="RRQ50500.1"/>
    </source>
</evidence>
<sequence>MTIHAVKICTGIAMVSMAMLFFSCKDNYKRVGEEAKKEIFPQGVAENFVLTYTEMQENLSAEDTGASKVLAVISGPLRNDFENLAFPHQTFPEGLLVEIFNERNERTTIEADYGIYYTATAIIDLQGNVIIKGHDGKKLEAPQLYYDQENEWAFTQEKFKFTNPEDGTVMDGEGMDIKKDLTFLNAHKTFGLMLIKEDKDD</sequence>